<evidence type="ECO:0000256" key="1">
    <source>
        <dbReference type="SAM" id="Phobius"/>
    </source>
</evidence>
<dbReference type="InterPro" id="IPR036305">
    <property type="entry name" value="RGS_sf"/>
</dbReference>
<sequence>MMKGKQQHKRIFKWLIIVRPFFLISLKKKKKKVSRAWEFVYWAFVVSVVLFNLGLVILLHRRPAIDNFGCREELTWYFIIIIMWTGPTLPVLLAVIENSWEQGAYVMVVVSGIVTSLDVYIMRLAIRYATNNPQMLNGSRGDSVVNLMNETNNENENGLTLIDVMKNDAGLSLFAAYLVREYAHESILFLLEVFQFRKQFKHLTKVREDDSPEFHISDHVPKCRTLTDNPENFYKQAECIRDRFIPYSSNLCINISSAMRKDLENINFNELELEDLAIVFDDAFKRIFALLRDPFLRFRETYEYKALVKESKPVATSSSSSLALPTVEHSRQISQDININLFHQMENQNDDKIHYALKIVGDCFENCCTSQK</sequence>
<organism evidence="3 4">
    <name type="scientific">Reticulomyxa filosa</name>
    <dbReference type="NCBI Taxonomy" id="46433"/>
    <lineage>
        <taxon>Eukaryota</taxon>
        <taxon>Sar</taxon>
        <taxon>Rhizaria</taxon>
        <taxon>Retaria</taxon>
        <taxon>Foraminifera</taxon>
        <taxon>Monothalamids</taxon>
        <taxon>Reticulomyxidae</taxon>
        <taxon>Reticulomyxa</taxon>
    </lineage>
</organism>
<dbReference type="SUPFAM" id="SSF48097">
    <property type="entry name" value="Regulator of G-protein signaling, RGS"/>
    <property type="match status" value="1"/>
</dbReference>
<keyword evidence="1" id="KW-1133">Transmembrane helix</keyword>
<dbReference type="InterPro" id="IPR016137">
    <property type="entry name" value="RGS"/>
</dbReference>
<evidence type="ECO:0000313" key="3">
    <source>
        <dbReference type="EMBL" id="ETO00556.1"/>
    </source>
</evidence>
<feature type="transmembrane region" description="Helical" evidence="1">
    <location>
        <begin position="102"/>
        <end position="121"/>
    </location>
</feature>
<comment type="caution">
    <text evidence="3">The sequence shown here is derived from an EMBL/GenBank/DDBJ whole genome shotgun (WGS) entry which is preliminary data.</text>
</comment>
<feature type="transmembrane region" description="Helical" evidence="1">
    <location>
        <begin position="74"/>
        <end position="96"/>
    </location>
</feature>
<proteinExistence type="predicted"/>
<dbReference type="Gene3D" id="1.10.167.10">
    <property type="entry name" value="Regulator of G-protein Signalling 4, domain 2"/>
    <property type="match status" value="1"/>
</dbReference>
<dbReference type="PANTHER" id="PTHR10845:SF192">
    <property type="entry name" value="DOUBLE HIT, ISOFORM B"/>
    <property type="match status" value="1"/>
</dbReference>
<evidence type="ECO:0000313" key="4">
    <source>
        <dbReference type="Proteomes" id="UP000023152"/>
    </source>
</evidence>
<gene>
    <name evidence="3" type="ORF">RFI_36882</name>
</gene>
<dbReference type="EMBL" id="ASPP01040717">
    <property type="protein sequence ID" value="ETO00556.1"/>
    <property type="molecule type" value="Genomic_DNA"/>
</dbReference>
<name>X6LGQ7_RETFI</name>
<keyword evidence="4" id="KW-1185">Reference proteome</keyword>
<accession>X6LGQ7</accession>
<keyword evidence="1" id="KW-0812">Transmembrane</keyword>
<dbReference type="Pfam" id="PF00615">
    <property type="entry name" value="RGS"/>
    <property type="match status" value="1"/>
</dbReference>
<dbReference type="PROSITE" id="PS50132">
    <property type="entry name" value="RGS"/>
    <property type="match status" value="1"/>
</dbReference>
<keyword evidence="1" id="KW-0472">Membrane</keyword>
<dbReference type="AlphaFoldDB" id="X6LGQ7"/>
<evidence type="ECO:0000259" key="2">
    <source>
        <dbReference type="PROSITE" id="PS50132"/>
    </source>
</evidence>
<protein>
    <recommendedName>
        <fullName evidence="2">RGS domain-containing protein</fullName>
    </recommendedName>
</protein>
<feature type="domain" description="RGS" evidence="2">
    <location>
        <begin position="160"/>
        <end position="308"/>
    </location>
</feature>
<feature type="transmembrane region" description="Helical" evidence="1">
    <location>
        <begin position="39"/>
        <end position="59"/>
    </location>
</feature>
<dbReference type="SMART" id="SM00315">
    <property type="entry name" value="RGS"/>
    <property type="match status" value="1"/>
</dbReference>
<dbReference type="Proteomes" id="UP000023152">
    <property type="component" value="Unassembled WGS sequence"/>
</dbReference>
<dbReference type="InterPro" id="IPR044926">
    <property type="entry name" value="RGS_subdomain_2"/>
</dbReference>
<dbReference type="PANTHER" id="PTHR10845">
    <property type="entry name" value="REGULATOR OF G PROTEIN SIGNALING"/>
    <property type="match status" value="1"/>
</dbReference>
<reference evidence="3 4" key="1">
    <citation type="journal article" date="2013" name="Curr. Biol.">
        <title>The Genome of the Foraminiferan Reticulomyxa filosa.</title>
        <authorList>
            <person name="Glockner G."/>
            <person name="Hulsmann N."/>
            <person name="Schleicher M."/>
            <person name="Noegel A.A."/>
            <person name="Eichinger L."/>
            <person name="Gallinger C."/>
            <person name="Pawlowski J."/>
            <person name="Sierra R."/>
            <person name="Euteneuer U."/>
            <person name="Pillet L."/>
            <person name="Moustafa A."/>
            <person name="Platzer M."/>
            <person name="Groth M."/>
            <person name="Szafranski K."/>
            <person name="Schliwa M."/>
        </authorList>
    </citation>
    <scope>NUCLEOTIDE SEQUENCE [LARGE SCALE GENOMIC DNA]</scope>
</reference>